<evidence type="ECO:0000256" key="11">
    <source>
        <dbReference type="ARBA" id="ARBA00022840"/>
    </source>
</evidence>
<evidence type="ECO:0000256" key="6">
    <source>
        <dbReference type="ARBA" id="ARBA00022475"/>
    </source>
</evidence>
<feature type="transmembrane region" description="Helical" evidence="20">
    <location>
        <begin position="763"/>
        <end position="780"/>
    </location>
</feature>
<reference evidence="22 23" key="1">
    <citation type="submission" date="2019-03" db="EMBL/GenBank/DDBJ databases">
        <title>Genomics of glacier-inhabiting Cryobacterium strains.</title>
        <authorList>
            <person name="Liu Q."/>
            <person name="Xin Y.-H."/>
        </authorList>
    </citation>
    <scope>NUCLEOTIDE SEQUENCE [LARGE SCALE GENOMIC DNA]</scope>
    <source>
        <strain evidence="22 23">MDB2-B</strain>
    </source>
</reference>
<keyword evidence="13" id="KW-1278">Translocase</keyword>
<comment type="similarity">
    <text evidence="3">Belongs to the cation transport ATPase (P-type) (TC 3.A.3) family. Type IIIB subfamily.</text>
</comment>
<feature type="transmembrane region" description="Helical" evidence="20">
    <location>
        <begin position="293"/>
        <end position="313"/>
    </location>
</feature>
<dbReference type="Gene3D" id="2.70.150.10">
    <property type="entry name" value="Calcium-transporting ATPase, cytoplasmic transduction domain A"/>
    <property type="match status" value="1"/>
</dbReference>
<evidence type="ECO:0000256" key="7">
    <source>
        <dbReference type="ARBA" id="ARBA00022519"/>
    </source>
</evidence>
<dbReference type="Gene3D" id="3.40.50.1000">
    <property type="entry name" value="HAD superfamily/HAD-like"/>
    <property type="match status" value="1"/>
</dbReference>
<comment type="catalytic activity">
    <reaction evidence="18">
        <text>ATP + H2O = ADP + phosphate + H(+)</text>
        <dbReference type="Rhea" id="RHEA:13065"/>
        <dbReference type="ChEBI" id="CHEBI:15377"/>
        <dbReference type="ChEBI" id="CHEBI:15378"/>
        <dbReference type="ChEBI" id="CHEBI:30616"/>
        <dbReference type="ChEBI" id="CHEBI:43474"/>
        <dbReference type="ChEBI" id="CHEBI:456216"/>
    </reaction>
</comment>
<evidence type="ECO:0000256" key="4">
    <source>
        <dbReference type="ARBA" id="ARBA00012786"/>
    </source>
</evidence>
<feature type="transmembrane region" description="Helical" evidence="20">
    <location>
        <begin position="262"/>
        <end position="281"/>
    </location>
</feature>
<dbReference type="InterPro" id="IPR044492">
    <property type="entry name" value="P_typ_ATPase_HD_dom"/>
</dbReference>
<evidence type="ECO:0000313" key="22">
    <source>
        <dbReference type="EMBL" id="TFB90687.1"/>
    </source>
</evidence>
<keyword evidence="6" id="KW-1003">Cell membrane</keyword>
<evidence type="ECO:0000256" key="16">
    <source>
        <dbReference type="ARBA" id="ARBA00029806"/>
    </source>
</evidence>
<keyword evidence="14 20" id="KW-1133">Transmembrane helix</keyword>
<evidence type="ECO:0000256" key="3">
    <source>
        <dbReference type="ARBA" id="ARBA00008746"/>
    </source>
</evidence>
<dbReference type="SFLD" id="SFLDG00002">
    <property type="entry name" value="C1.7:_P-type_atpase_like"/>
    <property type="match status" value="1"/>
</dbReference>
<evidence type="ECO:0000256" key="20">
    <source>
        <dbReference type="SAM" id="Phobius"/>
    </source>
</evidence>
<evidence type="ECO:0000256" key="19">
    <source>
        <dbReference type="SAM" id="MobiDB-lite"/>
    </source>
</evidence>
<evidence type="ECO:0000256" key="17">
    <source>
        <dbReference type="ARBA" id="ARBA00047295"/>
    </source>
</evidence>
<dbReference type="Gene3D" id="1.20.1110.10">
    <property type="entry name" value="Calcium-transporting ATPase, transmembrane domain"/>
    <property type="match status" value="1"/>
</dbReference>
<evidence type="ECO:0000256" key="14">
    <source>
        <dbReference type="ARBA" id="ARBA00022989"/>
    </source>
</evidence>
<feature type="compositionally biased region" description="Polar residues" evidence="19">
    <location>
        <begin position="1"/>
        <end position="16"/>
    </location>
</feature>
<dbReference type="InterPro" id="IPR006415">
    <property type="entry name" value="P-type_ATPase_IIIB"/>
</dbReference>
<dbReference type="InterPro" id="IPR004014">
    <property type="entry name" value="ATPase_P-typ_cation-transptr_N"/>
</dbReference>
<keyword evidence="10" id="KW-0547">Nucleotide-binding</keyword>
<name>A0ABY2IJF8_9MICO</name>
<evidence type="ECO:0000259" key="21">
    <source>
        <dbReference type="SMART" id="SM00831"/>
    </source>
</evidence>
<evidence type="ECO:0000256" key="18">
    <source>
        <dbReference type="ARBA" id="ARBA00049360"/>
    </source>
</evidence>
<dbReference type="InterPro" id="IPR023299">
    <property type="entry name" value="ATPase_P-typ_cyto_dom_N"/>
</dbReference>
<dbReference type="SFLD" id="SFLDF00027">
    <property type="entry name" value="p-type_atpase"/>
    <property type="match status" value="1"/>
</dbReference>
<dbReference type="SUPFAM" id="SSF81665">
    <property type="entry name" value="Calcium ATPase, transmembrane domain M"/>
    <property type="match status" value="1"/>
</dbReference>
<sequence length="903" mass="95653">MSDLTSKATASLSQNPPGAPPLADFASSSAEEVLSALGSTAAGLSGVEAARRLAETGPNAVRTHKAGPLSVFGRQLRSPILILLIVTAALSLLLGDVTNSIVIGVILLASVGLGFSNEYRAELAAEALHSRVTHKAVAVRDGALVEIDVVDVVPGDILHLSLGAVVPADIRLLSCEDLLCDESILTGESLPVDKSPDPIPGGAALGDLSSCVLMGTVVQSGSCAGVVVYTGAHAEFGRIALGLGTRQPQTEFELGLRRFSMLLLQVAIGLTTLIFVANLLLQRPLLESLLFSLAIAVGITPQLLPAVVSTSLATGTRELAKRKVLVKRLVSIEDLGDMDVLVTDKTGTLTEGKISFTTAIPAAPHVQAGDVLRFGLLATEVDYSAGTVSTVGQNPLDIAVWASPDAAASRVSEYTRLDVIPFDHERRMTSVLVRDSAGTVTLVTKGSPEDVLRVCRDVAPAARHLLDQQYEKGSRVVAVATRTAAGLTGIRSADETDLTLAGFLVFLDRPKESARVSLKRLETLGISVKIATGDNARVAEKVCGDLGLESGGTLTGGEIDALTDAELAVRAEEASIFARVSPEQKSRLIHALRANGRAVGFLGDGVNDALALHGADIGISVDSATDVAKDAADVVLLDKDLGVLADGVMEGRRIFANTIKYVLMGTSSNFGNMFSAATASVVLSFLPMLPGQILLNNLLYDAGQLAIPGDRVDKEQLLAPSHWDIGYIRRFMFLFGPISSLFDFATFALMLLVFQAAPGEFRAGWFIESLATQTLIIFAIRTRRVPFLRSRASRGLTLSAFSVVAIGMYLPFSPLAGVLGFDPLPLPFFLALAGMTVLYLVLVEFAKQWFFSRPAQQPAATRQRVSSHHLARRAARFSVVEPGAVVARRRSATRRRRARAGRK</sequence>
<feature type="domain" description="Cation-transporting P-type ATPase N-terminal" evidence="21">
    <location>
        <begin position="24"/>
        <end position="96"/>
    </location>
</feature>
<proteinExistence type="inferred from homology"/>
<comment type="function">
    <text evidence="1">Mediates magnesium influx to the cytosol.</text>
</comment>
<dbReference type="EMBL" id="SOFG01000004">
    <property type="protein sequence ID" value="TFB90687.1"/>
    <property type="molecule type" value="Genomic_DNA"/>
</dbReference>
<accession>A0ABY2IJF8</accession>
<dbReference type="InterPro" id="IPR006068">
    <property type="entry name" value="ATPase_P-typ_cation-transptr_C"/>
</dbReference>
<dbReference type="PRINTS" id="PR01836">
    <property type="entry name" value="MGATPASE"/>
</dbReference>
<dbReference type="EC" id="7.2.2.14" evidence="4"/>
<dbReference type="InterPro" id="IPR001757">
    <property type="entry name" value="P_typ_ATPase"/>
</dbReference>
<dbReference type="GO" id="GO:0016787">
    <property type="term" value="F:hydrolase activity"/>
    <property type="evidence" value="ECO:0007669"/>
    <property type="project" value="UniProtKB-KW"/>
</dbReference>
<dbReference type="InterPro" id="IPR008250">
    <property type="entry name" value="ATPase_P-typ_transduc_dom_A_sf"/>
</dbReference>
<feature type="transmembrane region" description="Helical" evidence="20">
    <location>
        <begin position="731"/>
        <end position="757"/>
    </location>
</feature>
<keyword evidence="12" id="KW-0460">Magnesium</keyword>
<evidence type="ECO:0000256" key="15">
    <source>
        <dbReference type="ARBA" id="ARBA00023136"/>
    </source>
</evidence>
<dbReference type="InterPro" id="IPR023298">
    <property type="entry name" value="ATPase_P-typ_TM_dom_sf"/>
</dbReference>
<feature type="transmembrane region" description="Helical" evidence="20">
    <location>
        <begin position="78"/>
        <end position="95"/>
    </location>
</feature>
<comment type="caution">
    <text evidence="22">The sequence shown here is derived from an EMBL/GenBank/DDBJ whole genome shotgun (WGS) entry which is preliminary data.</text>
</comment>
<evidence type="ECO:0000256" key="8">
    <source>
        <dbReference type="ARBA" id="ARBA00022553"/>
    </source>
</evidence>
<evidence type="ECO:0000256" key="10">
    <source>
        <dbReference type="ARBA" id="ARBA00022741"/>
    </source>
</evidence>
<dbReference type="Pfam" id="PF00690">
    <property type="entry name" value="Cation_ATPase_N"/>
    <property type="match status" value="1"/>
</dbReference>
<keyword evidence="22" id="KW-0378">Hydrolase</keyword>
<dbReference type="RefSeq" id="WP_134532546.1">
    <property type="nucleotide sequence ID" value="NZ_SOFG01000004.1"/>
</dbReference>
<keyword evidence="15 20" id="KW-0472">Membrane</keyword>
<dbReference type="Gene3D" id="3.40.1110.10">
    <property type="entry name" value="Calcium-transporting ATPase, cytoplasmic domain N"/>
    <property type="match status" value="1"/>
</dbReference>
<dbReference type="InterPro" id="IPR018303">
    <property type="entry name" value="ATPase_P-typ_P_site"/>
</dbReference>
<feature type="transmembrane region" description="Helical" evidence="20">
    <location>
        <begin position="824"/>
        <end position="843"/>
    </location>
</feature>
<comment type="subcellular location">
    <subcellularLocation>
        <location evidence="2">Cell inner membrane</location>
        <topology evidence="2">Multi-pass membrane protein</topology>
    </subcellularLocation>
</comment>
<dbReference type="Pfam" id="PF00122">
    <property type="entry name" value="E1-E2_ATPase"/>
    <property type="match status" value="1"/>
</dbReference>
<dbReference type="InterPro" id="IPR036412">
    <property type="entry name" value="HAD-like_sf"/>
</dbReference>
<protein>
    <recommendedName>
        <fullName evidence="5">Magnesium-transporting ATPase, P-type 1</fullName>
        <ecNumber evidence="4">7.2.2.14</ecNumber>
    </recommendedName>
    <alternativeName>
        <fullName evidence="16">Mg(2+) transport ATPase, P-type 1</fullName>
    </alternativeName>
</protein>
<dbReference type="NCBIfam" id="TIGR01494">
    <property type="entry name" value="ATPase_P-type"/>
    <property type="match status" value="2"/>
</dbReference>
<dbReference type="InterPro" id="IPR059000">
    <property type="entry name" value="ATPase_P-type_domA"/>
</dbReference>
<evidence type="ECO:0000256" key="5">
    <source>
        <dbReference type="ARBA" id="ARBA00013555"/>
    </source>
</evidence>
<organism evidence="22 23">
    <name type="scientific">Cryobacterium algoricola</name>
    <dbReference type="NCBI Taxonomy" id="1259183"/>
    <lineage>
        <taxon>Bacteria</taxon>
        <taxon>Bacillati</taxon>
        <taxon>Actinomycetota</taxon>
        <taxon>Actinomycetes</taxon>
        <taxon>Micrococcales</taxon>
        <taxon>Microbacteriaceae</taxon>
        <taxon>Cryobacterium</taxon>
    </lineage>
</organism>
<keyword evidence="23" id="KW-1185">Reference proteome</keyword>
<feature type="region of interest" description="Disordered" evidence="19">
    <location>
        <begin position="1"/>
        <end position="24"/>
    </location>
</feature>
<dbReference type="Pfam" id="PF00689">
    <property type="entry name" value="Cation_ATPase_C"/>
    <property type="match status" value="1"/>
</dbReference>
<evidence type="ECO:0000313" key="23">
    <source>
        <dbReference type="Proteomes" id="UP000297608"/>
    </source>
</evidence>
<dbReference type="PANTHER" id="PTHR42861">
    <property type="entry name" value="CALCIUM-TRANSPORTING ATPASE"/>
    <property type="match status" value="1"/>
</dbReference>
<comment type="catalytic activity">
    <reaction evidence="17">
        <text>Mg(2+)(out) + ATP + H2O = Mg(2+)(in) + ADP + phosphate + H(+)</text>
        <dbReference type="Rhea" id="RHEA:10260"/>
        <dbReference type="ChEBI" id="CHEBI:15377"/>
        <dbReference type="ChEBI" id="CHEBI:15378"/>
        <dbReference type="ChEBI" id="CHEBI:18420"/>
        <dbReference type="ChEBI" id="CHEBI:30616"/>
        <dbReference type="ChEBI" id="CHEBI:43474"/>
        <dbReference type="ChEBI" id="CHEBI:456216"/>
        <dbReference type="EC" id="7.2.2.14"/>
    </reaction>
</comment>
<dbReference type="SUPFAM" id="SSF81653">
    <property type="entry name" value="Calcium ATPase, transduction domain A"/>
    <property type="match status" value="1"/>
</dbReference>
<dbReference type="SMART" id="SM00831">
    <property type="entry name" value="Cation_ATPase_N"/>
    <property type="match status" value="1"/>
</dbReference>
<dbReference type="SFLD" id="SFLDS00003">
    <property type="entry name" value="Haloacid_Dehalogenase"/>
    <property type="match status" value="1"/>
</dbReference>
<feature type="transmembrane region" description="Helical" evidence="20">
    <location>
        <begin position="792"/>
        <end position="812"/>
    </location>
</feature>
<gene>
    <name evidence="22" type="primary">mgtA</name>
    <name evidence="22" type="ORF">E3O44_03620</name>
</gene>
<dbReference type="NCBIfam" id="TIGR01524">
    <property type="entry name" value="ATPase-IIIB_Mg"/>
    <property type="match status" value="1"/>
</dbReference>
<dbReference type="SUPFAM" id="SSF56784">
    <property type="entry name" value="HAD-like"/>
    <property type="match status" value="1"/>
</dbReference>
<keyword evidence="8" id="KW-0597">Phosphoprotein</keyword>
<dbReference type="InterPro" id="IPR023214">
    <property type="entry name" value="HAD_sf"/>
</dbReference>
<keyword evidence="9 20" id="KW-0812">Transmembrane</keyword>
<dbReference type="PROSITE" id="PS00154">
    <property type="entry name" value="ATPASE_E1_E2"/>
    <property type="match status" value="1"/>
</dbReference>
<evidence type="ECO:0000256" key="12">
    <source>
        <dbReference type="ARBA" id="ARBA00022842"/>
    </source>
</evidence>
<evidence type="ECO:0000256" key="2">
    <source>
        <dbReference type="ARBA" id="ARBA00004429"/>
    </source>
</evidence>
<evidence type="ECO:0000256" key="1">
    <source>
        <dbReference type="ARBA" id="ARBA00003954"/>
    </source>
</evidence>
<evidence type="ECO:0000256" key="13">
    <source>
        <dbReference type="ARBA" id="ARBA00022967"/>
    </source>
</evidence>
<dbReference type="Pfam" id="PF00702">
    <property type="entry name" value="Hydrolase"/>
    <property type="match status" value="1"/>
</dbReference>
<keyword evidence="7" id="KW-0997">Cell inner membrane</keyword>
<keyword evidence="11" id="KW-0067">ATP-binding</keyword>
<dbReference type="Proteomes" id="UP000297608">
    <property type="component" value="Unassembled WGS sequence"/>
</dbReference>
<evidence type="ECO:0000256" key="9">
    <source>
        <dbReference type="ARBA" id="ARBA00022692"/>
    </source>
</evidence>